<feature type="non-terminal residue" evidence="1">
    <location>
        <position position="1"/>
    </location>
</feature>
<sequence length="141" mass="16703">FANPKVDVHEKPFKIIEMFSDVYLYYLEAGSNFMRPDNMNENEREIITSNIEAFMLKVYCISHYDLRPLTREEIAGLSLFRIEMLPVFLQIYDPESFKHPFVLRLASLDSFQRFSMLNGKDELKKLHYDPASLCKEYMLSD</sequence>
<evidence type="ECO:0000313" key="1">
    <source>
        <dbReference type="EMBL" id="GMT30319.1"/>
    </source>
</evidence>
<protein>
    <submittedName>
        <fullName evidence="1">Uncharacterized protein</fullName>
    </submittedName>
</protein>
<dbReference type="Proteomes" id="UP001432322">
    <property type="component" value="Unassembled WGS sequence"/>
</dbReference>
<keyword evidence="2" id="KW-1185">Reference proteome</keyword>
<evidence type="ECO:0000313" key="2">
    <source>
        <dbReference type="Proteomes" id="UP001432322"/>
    </source>
</evidence>
<comment type="caution">
    <text evidence="1">The sequence shown here is derived from an EMBL/GenBank/DDBJ whole genome shotgun (WGS) entry which is preliminary data.</text>
</comment>
<organism evidence="1 2">
    <name type="scientific">Pristionchus fissidentatus</name>
    <dbReference type="NCBI Taxonomy" id="1538716"/>
    <lineage>
        <taxon>Eukaryota</taxon>
        <taxon>Metazoa</taxon>
        <taxon>Ecdysozoa</taxon>
        <taxon>Nematoda</taxon>
        <taxon>Chromadorea</taxon>
        <taxon>Rhabditida</taxon>
        <taxon>Rhabditina</taxon>
        <taxon>Diplogasteromorpha</taxon>
        <taxon>Diplogasteroidea</taxon>
        <taxon>Neodiplogasteridae</taxon>
        <taxon>Pristionchus</taxon>
    </lineage>
</organism>
<dbReference type="AlphaFoldDB" id="A0AAV5WE61"/>
<name>A0AAV5WE61_9BILA</name>
<reference evidence="1" key="1">
    <citation type="submission" date="2023-10" db="EMBL/GenBank/DDBJ databases">
        <title>Genome assembly of Pristionchus species.</title>
        <authorList>
            <person name="Yoshida K."/>
            <person name="Sommer R.J."/>
        </authorList>
    </citation>
    <scope>NUCLEOTIDE SEQUENCE</scope>
    <source>
        <strain evidence="1">RS5133</strain>
    </source>
</reference>
<accession>A0AAV5WE61</accession>
<gene>
    <name evidence="1" type="ORF">PFISCL1PPCAC_21616</name>
</gene>
<dbReference type="EMBL" id="BTSY01000005">
    <property type="protein sequence ID" value="GMT30319.1"/>
    <property type="molecule type" value="Genomic_DNA"/>
</dbReference>
<proteinExistence type="predicted"/>